<sequence>MLQALAEPWTQGIMQRALAEVVLIGLVGGALGCWIVFYELSYSAESLAHALFPGLVLAALFGFPLILGGGAGLVLAALAIAVFGRAPHIGRDTSVAVVISALFGFGVVLALSPDSPPGLQELLFGEVLAVTNADLLLAALLAGAVLLGLFFLHRQLLVVGFDRATARSVGARPRFTDLALMGLLALATLVAIQGLGNLLVVAVLVGPAATARLLSKRMFPMMVLATVLAVACGVSGLYLSYYAGLAAGASIAGSIVVLYVVVASVTGVLGRLAPRSSGAGTDDRSGEGARV</sequence>
<keyword evidence="4 7" id="KW-1133">Transmembrane helix</keyword>
<evidence type="ECO:0000313" key="10">
    <source>
        <dbReference type="Proteomes" id="UP000025229"/>
    </source>
</evidence>
<feature type="transmembrane region" description="Helical" evidence="7">
    <location>
        <begin position="133"/>
        <end position="153"/>
    </location>
</feature>
<accession>A0A023X2X6</accession>
<dbReference type="KEGG" id="rrd:RradSPS_1136"/>
<organism evidence="8 10">
    <name type="scientific">Rubrobacter radiotolerans</name>
    <name type="common">Arthrobacter radiotolerans</name>
    <dbReference type="NCBI Taxonomy" id="42256"/>
    <lineage>
        <taxon>Bacteria</taxon>
        <taxon>Bacillati</taxon>
        <taxon>Actinomycetota</taxon>
        <taxon>Rubrobacteria</taxon>
        <taxon>Rubrobacterales</taxon>
        <taxon>Rubrobacteraceae</taxon>
        <taxon>Rubrobacter</taxon>
    </lineage>
</organism>
<dbReference type="Proteomes" id="UP000025229">
    <property type="component" value="Chromosome"/>
</dbReference>
<keyword evidence="10" id="KW-1185">Reference proteome</keyword>
<feature type="transmembrane region" description="Helical" evidence="7">
    <location>
        <begin position="222"/>
        <end position="241"/>
    </location>
</feature>
<dbReference type="eggNOG" id="COG1108">
    <property type="taxonomic scope" value="Bacteria"/>
</dbReference>
<comment type="subcellular location">
    <subcellularLocation>
        <location evidence="6">Cell membrane</location>
        <topology evidence="6">Multi-pass membrane protein</topology>
    </subcellularLocation>
    <subcellularLocation>
        <location evidence="1">Membrane</location>
        <topology evidence="1">Multi-pass membrane protein</topology>
    </subcellularLocation>
</comment>
<evidence type="ECO:0000256" key="3">
    <source>
        <dbReference type="ARBA" id="ARBA00022692"/>
    </source>
</evidence>
<dbReference type="AlphaFoldDB" id="A0A023X2X6"/>
<dbReference type="GO" id="GO:0010043">
    <property type="term" value="P:response to zinc ion"/>
    <property type="evidence" value="ECO:0007669"/>
    <property type="project" value="TreeGrafter"/>
</dbReference>
<gene>
    <name evidence="8" type="ORF">RradSPS_1136</name>
    <name evidence="9" type="ORF">SIL72_07255</name>
</gene>
<dbReference type="EMBL" id="CP007514">
    <property type="protein sequence ID" value="AHY46419.1"/>
    <property type="molecule type" value="Genomic_DNA"/>
</dbReference>
<dbReference type="Gene3D" id="1.10.3470.10">
    <property type="entry name" value="ABC transporter involved in vitamin B12 uptake, BtuC"/>
    <property type="match status" value="1"/>
</dbReference>
<keyword evidence="3 6" id="KW-0812">Transmembrane</keyword>
<dbReference type="GO" id="GO:0043190">
    <property type="term" value="C:ATP-binding cassette (ABC) transporter complex"/>
    <property type="evidence" value="ECO:0007669"/>
    <property type="project" value="InterPro"/>
</dbReference>
<dbReference type="HOGENOM" id="CLU_028808_4_3_11"/>
<dbReference type="InterPro" id="IPR037294">
    <property type="entry name" value="ABC_BtuC-like"/>
</dbReference>
<evidence type="ECO:0000256" key="4">
    <source>
        <dbReference type="ARBA" id="ARBA00022989"/>
    </source>
</evidence>
<dbReference type="Proteomes" id="UP001281130">
    <property type="component" value="Unassembled WGS sequence"/>
</dbReference>
<dbReference type="EMBL" id="JAWXXX010000001">
    <property type="protein sequence ID" value="MDX5893826.1"/>
    <property type="molecule type" value="Genomic_DNA"/>
</dbReference>
<evidence type="ECO:0000313" key="8">
    <source>
        <dbReference type="EMBL" id="AHY46419.1"/>
    </source>
</evidence>
<dbReference type="PANTHER" id="PTHR30477:SF13">
    <property type="entry name" value="IRON TRANSPORT SYSTEM MEMBRANE PROTEIN HI_0360-RELATED"/>
    <property type="match status" value="1"/>
</dbReference>
<feature type="transmembrane region" description="Helical" evidence="7">
    <location>
        <begin position="95"/>
        <end position="113"/>
    </location>
</feature>
<feature type="transmembrane region" description="Helical" evidence="7">
    <location>
        <begin position="50"/>
        <end position="83"/>
    </location>
</feature>
<feature type="transmembrane region" description="Helical" evidence="7">
    <location>
        <begin position="247"/>
        <end position="269"/>
    </location>
</feature>
<dbReference type="STRING" id="42256.RradSPS_1136"/>
<reference evidence="8 10" key="1">
    <citation type="submission" date="2014-03" db="EMBL/GenBank/DDBJ databases">
        <title>Complete genome sequence of the Radio-Resistant Rubrobacter radiotolerans RSPS-4.</title>
        <authorList>
            <person name="Egas C.C."/>
            <person name="Barroso C.C."/>
            <person name="Froufe H.J.C."/>
            <person name="Pacheco J.J."/>
            <person name="Albuquerque L.L."/>
            <person name="da Costa M.M.S."/>
        </authorList>
    </citation>
    <scope>NUCLEOTIDE SEQUENCE [LARGE SCALE GENOMIC DNA]</scope>
    <source>
        <strain evidence="8 10">RSPS-4</strain>
    </source>
</reference>
<comment type="similarity">
    <text evidence="2 6">Belongs to the ABC-3 integral membrane protein family.</text>
</comment>
<evidence type="ECO:0000313" key="9">
    <source>
        <dbReference type="EMBL" id="MDX5893826.1"/>
    </source>
</evidence>
<name>A0A023X2X6_RUBRA</name>
<dbReference type="PANTHER" id="PTHR30477">
    <property type="entry name" value="ABC-TRANSPORTER METAL-BINDING PROTEIN"/>
    <property type="match status" value="1"/>
</dbReference>
<evidence type="ECO:0000256" key="2">
    <source>
        <dbReference type="ARBA" id="ARBA00008034"/>
    </source>
</evidence>
<evidence type="ECO:0000256" key="7">
    <source>
        <dbReference type="SAM" id="Phobius"/>
    </source>
</evidence>
<protein>
    <submittedName>
        <fullName evidence="8">ABC-type Mn2+/Zn2+ transport systems permease component</fullName>
    </submittedName>
    <submittedName>
        <fullName evidence="9">Metal ABC transporter permease</fullName>
    </submittedName>
</protein>
<feature type="transmembrane region" description="Helical" evidence="7">
    <location>
        <begin position="21"/>
        <end position="38"/>
    </location>
</feature>
<evidence type="ECO:0000256" key="6">
    <source>
        <dbReference type="RuleBase" id="RU003943"/>
    </source>
</evidence>
<dbReference type="RefSeq" id="WP_198024568.1">
    <property type="nucleotide sequence ID" value="NZ_CP007514.1"/>
</dbReference>
<keyword evidence="6" id="KW-0813">Transport</keyword>
<dbReference type="GO" id="GO:0055085">
    <property type="term" value="P:transmembrane transport"/>
    <property type="evidence" value="ECO:0007669"/>
    <property type="project" value="InterPro"/>
</dbReference>
<keyword evidence="5 7" id="KW-0472">Membrane</keyword>
<dbReference type="InterPro" id="IPR001626">
    <property type="entry name" value="ABC_TroCD"/>
</dbReference>
<evidence type="ECO:0000256" key="5">
    <source>
        <dbReference type="ARBA" id="ARBA00023136"/>
    </source>
</evidence>
<dbReference type="Pfam" id="PF00950">
    <property type="entry name" value="ABC-3"/>
    <property type="match status" value="1"/>
</dbReference>
<evidence type="ECO:0000256" key="1">
    <source>
        <dbReference type="ARBA" id="ARBA00004141"/>
    </source>
</evidence>
<reference evidence="9" key="2">
    <citation type="submission" date="2023-11" db="EMBL/GenBank/DDBJ databases">
        <title>MicrobeMod: A computational toolkit for identifying prokaryotic methylation and restriction-modification with nanopore sequencing.</title>
        <authorList>
            <person name="Crits-Christoph A."/>
            <person name="Kang S.C."/>
            <person name="Lee H."/>
            <person name="Ostrov N."/>
        </authorList>
    </citation>
    <scope>NUCLEOTIDE SEQUENCE</scope>
    <source>
        <strain evidence="9">ATCC 51242</strain>
    </source>
</reference>
<proteinExistence type="inferred from homology"/>
<dbReference type="SUPFAM" id="SSF81345">
    <property type="entry name" value="ABC transporter involved in vitamin B12 uptake, BtuC"/>
    <property type="match status" value="1"/>
</dbReference>